<evidence type="ECO:0000313" key="8">
    <source>
        <dbReference type="Proteomes" id="UP000000600"/>
    </source>
</evidence>
<evidence type="ECO:0000256" key="3">
    <source>
        <dbReference type="ARBA" id="ARBA00022741"/>
    </source>
</evidence>
<dbReference type="GO" id="GO:0005524">
    <property type="term" value="F:ATP binding"/>
    <property type="evidence" value="ECO:0007669"/>
    <property type="project" value="UniProtKB-KW"/>
</dbReference>
<protein>
    <recommendedName>
        <fullName evidence="6">Protein kinase domain-containing protein</fullName>
    </recommendedName>
</protein>
<evidence type="ECO:0000256" key="5">
    <source>
        <dbReference type="ARBA" id="ARBA00022840"/>
    </source>
</evidence>
<name>A0DUK7_PARTE</name>
<keyword evidence="1" id="KW-0723">Serine/threonine-protein kinase</keyword>
<keyword evidence="5" id="KW-0067">ATP-binding</keyword>
<dbReference type="GO" id="GO:0005634">
    <property type="term" value="C:nucleus"/>
    <property type="evidence" value="ECO:0000318"/>
    <property type="project" value="GO_Central"/>
</dbReference>
<keyword evidence="4" id="KW-0418">Kinase</keyword>
<evidence type="ECO:0000313" key="7">
    <source>
        <dbReference type="EMBL" id="CAK86724.1"/>
    </source>
</evidence>
<proteinExistence type="predicted"/>
<dbReference type="GeneID" id="5039906"/>
<dbReference type="HOGENOM" id="CLU_000288_181_1_1"/>
<keyword evidence="3" id="KW-0547">Nucleotide-binding</keyword>
<dbReference type="PANTHER" id="PTHR24055">
    <property type="entry name" value="MITOGEN-ACTIVATED PROTEIN KINASE"/>
    <property type="match status" value="1"/>
</dbReference>
<accession>A0DUK7</accession>
<dbReference type="GO" id="GO:0005737">
    <property type="term" value="C:cytoplasm"/>
    <property type="evidence" value="ECO:0000318"/>
    <property type="project" value="GO_Central"/>
</dbReference>
<dbReference type="InterPro" id="IPR011009">
    <property type="entry name" value="Kinase-like_dom_sf"/>
</dbReference>
<keyword evidence="8" id="KW-1185">Reference proteome</keyword>
<dbReference type="AlphaFoldDB" id="A0DUK7"/>
<dbReference type="InterPro" id="IPR000719">
    <property type="entry name" value="Prot_kinase_dom"/>
</dbReference>
<keyword evidence="2" id="KW-0808">Transferase</keyword>
<organism evidence="7 8">
    <name type="scientific">Paramecium tetraurelia</name>
    <dbReference type="NCBI Taxonomy" id="5888"/>
    <lineage>
        <taxon>Eukaryota</taxon>
        <taxon>Sar</taxon>
        <taxon>Alveolata</taxon>
        <taxon>Ciliophora</taxon>
        <taxon>Intramacronucleata</taxon>
        <taxon>Oligohymenophorea</taxon>
        <taxon>Peniculida</taxon>
        <taxon>Parameciidae</taxon>
        <taxon>Paramecium</taxon>
    </lineage>
</organism>
<dbReference type="eggNOG" id="KOG0660">
    <property type="taxonomic scope" value="Eukaryota"/>
</dbReference>
<dbReference type="InterPro" id="IPR050117">
    <property type="entry name" value="MAPK"/>
</dbReference>
<reference evidence="7 8" key="1">
    <citation type="journal article" date="2006" name="Nature">
        <title>Global trends of whole-genome duplications revealed by the ciliate Paramecium tetraurelia.</title>
        <authorList>
            <consortium name="Genoscope"/>
            <person name="Aury J.-M."/>
            <person name="Jaillon O."/>
            <person name="Duret L."/>
            <person name="Noel B."/>
            <person name="Jubin C."/>
            <person name="Porcel B.M."/>
            <person name="Segurens B."/>
            <person name="Daubin V."/>
            <person name="Anthouard V."/>
            <person name="Aiach N."/>
            <person name="Arnaiz O."/>
            <person name="Billaut A."/>
            <person name="Beisson J."/>
            <person name="Blanc I."/>
            <person name="Bouhouche K."/>
            <person name="Camara F."/>
            <person name="Duharcourt S."/>
            <person name="Guigo R."/>
            <person name="Gogendeau D."/>
            <person name="Katinka M."/>
            <person name="Keller A.-M."/>
            <person name="Kissmehl R."/>
            <person name="Klotz C."/>
            <person name="Koll F."/>
            <person name="Le Moue A."/>
            <person name="Lepere C."/>
            <person name="Malinsky S."/>
            <person name="Nowacki M."/>
            <person name="Nowak J.K."/>
            <person name="Plattner H."/>
            <person name="Poulain J."/>
            <person name="Ruiz F."/>
            <person name="Serrano V."/>
            <person name="Zagulski M."/>
            <person name="Dessen P."/>
            <person name="Betermier M."/>
            <person name="Weissenbach J."/>
            <person name="Scarpelli C."/>
            <person name="Schachter V."/>
            <person name="Sperling L."/>
            <person name="Meyer E."/>
            <person name="Cohen J."/>
            <person name="Wincker P."/>
        </authorList>
    </citation>
    <scope>NUCLEOTIDE SEQUENCE [LARGE SCALE GENOMIC DNA]</scope>
    <source>
        <strain evidence="7 8">Stock d4-2</strain>
    </source>
</reference>
<dbReference type="SUPFAM" id="SSF56112">
    <property type="entry name" value="Protein kinase-like (PK-like)"/>
    <property type="match status" value="1"/>
</dbReference>
<feature type="domain" description="Protein kinase" evidence="6">
    <location>
        <begin position="1"/>
        <end position="187"/>
    </location>
</feature>
<evidence type="ECO:0000256" key="2">
    <source>
        <dbReference type="ARBA" id="ARBA00022679"/>
    </source>
</evidence>
<dbReference type="RefSeq" id="XP_001454121.1">
    <property type="nucleotide sequence ID" value="XM_001454084.2"/>
</dbReference>
<dbReference type="KEGG" id="ptm:GSPATT00020396001"/>
<evidence type="ECO:0000259" key="6">
    <source>
        <dbReference type="PROSITE" id="PS50011"/>
    </source>
</evidence>
<dbReference type="OrthoDB" id="192887at2759"/>
<sequence length="232" mass="27318">METDLHRVIYSKQELTDEHIQYFLYQALRGRVVHSLGQHHPQRSQTKQSICDFGLARGYEDESEFKTEYVVTRWYRAPEVILNASEYNKSVDIYALGCIMAELLGRQPLFPGEDYLDQVQRIIQMFDSLEIRNALTYLKSLPKKPKQQWKNLYPHAQPLALDLLDKMVTFNPDKRLTVQECLAHPYFEGLHNPEEEPICECTFDWGWDSFKPTEAILKQMVYEESLSFHPLK</sequence>
<evidence type="ECO:0000256" key="1">
    <source>
        <dbReference type="ARBA" id="ARBA00022527"/>
    </source>
</evidence>
<evidence type="ECO:0000256" key="4">
    <source>
        <dbReference type="ARBA" id="ARBA00022777"/>
    </source>
</evidence>
<dbReference type="Proteomes" id="UP000000600">
    <property type="component" value="Unassembled WGS sequence"/>
</dbReference>
<gene>
    <name evidence="7" type="ORF">GSPATT00020396001</name>
</gene>
<dbReference type="Gene3D" id="1.10.510.10">
    <property type="entry name" value="Transferase(Phosphotransferase) domain 1"/>
    <property type="match status" value="1"/>
</dbReference>
<dbReference type="STRING" id="5888.A0DUK7"/>
<dbReference type="EMBL" id="CT868585">
    <property type="protein sequence ID" value="CAK86724.1"/>
    <property type="molecule type" value="Genomic_DNA"/>
</dbReference>
<dbReference type="OMA" id="WRTTFEI"/>
<dbReference type="Pfam" id="PF00069">
    <property type="entry name" value="Pkinase"/>
    <property type="match status" value="1"/>
</dbReference>
<dbReference type="GO" id="GO:0035556">
    <property type="term" value="P:intracellular signal transduction"/>
    <property type="evidence" value="ECO:0000318"/>
    <property type="project" value="GO_Central"/>
</dbReference>
<dbReference type="SMART" id="SM00220">
    <property type="entry name" value="S_TKc"/>
    <property type="match status" value="1"/>
</dbReference>
<dbReference type="FunFam" id="1.10.510.10:FF:000624">
    <property type="entry name" value="Mitogen-activated protein kinase"/>
    <property type="match status" value="1"/>
</dbReference>
<dbReference type="PROSITE" id="PS50011">
    <property type="entry name" value="PROTEIN_KINASE_DOM"/>
    <property type="match status" value="1"/>
</dbReference>
<dbReference type="InParanoid" id="A0DUK7"/>
<dbReference type="GO" id="GO:0004674">
    <property type="term" value="F:protein serine/threonine kinase activity"/>
    <property type="evidence" value="ECO:0000318"/>
    <property type="project" value="GO_Central"/>
</dbReference>